<dbReference type="FunFam" id="1.10.8.270:FF:000010">
    <property type="entry name" value="Putative USP6 N-terminal-like protein"/>
    <property type="match status" value="1"/>
</dbReference>
<dbReference type="VEuPathDB" id="VectorBase:LLOJ007790"/>
<protein>
    <submittedName>
        <fullName evidence="3">Putative gtpase-activating proteinral function prediction only</fullName>
    </submittedName>
</protein>
<proteinExistence type="predicted"/>
<accession>A0A1B0CSE1</accession>
<feature type="domain" description="Rab-GAP TBC" evidence="2">
    <location>
        <begin position="456"/>
        <end position="648"/>
    </location>
</feature>
<organism evidence="4 5">
    <name type="scientific">Lutzomyia longipalpis</name>
    <name type="common">Sand fly</name>
    <dbReference type="NCBI Taxonomy" id="7200"/>
    <lineage>
        <taxon>Eukaryota</taxon>
        <taxon>Metazoa</taxon>
        <taxon>Ecdysozoa</taxon>
        <taxon>Arthropoda</taxon>
        <taxon>Hexapoda</taxon>
        <taxon>Insecta</taxon>
        <taxon>Pterygota</taxon>
        <taxon>Neoptera</taxon>
        <taxon>Endopterygota</taxon>
        <taxon>Diptera</taxon>
        <taxon>Nematocera</taxon>
        <taxon>Psychodoidea</taxon>
        <taxon>Psychodidae</taxon>
        <taxon>Lutzomyia</taxon>
        <taxon>Lutzomyia</taxon>
    </lineage>
</organism>
<dbReference type="GO" id="GO:0005096">
    <property type="term" value="F:GTPase activator activity"/>
    <property type="evidence" value="ECO:0007669"/>
    <property type="project" value="UniProtKB-KW"/>
</dbReference>
<dbReference type="EMBL" id="GITU01003564">
    <property type="protein sequence ID" value="MBC1172267.1"/>
    <property type="molecule type" value="Transcribed_RNA"/>
</dbReference>
<dbReference type="VEuPathDB" id="VectorBase:LLONM1_007813"/>
<dbReference type="Pfam" id="PF00566">
    <property type="entry name" value="RabGAP-TBC"/>
    <property type="match status" value="2"/>
</dbReference>
<dbReference type="SUPFAM" id="SSF47923">
    <property type="entry name" value="Ypt/Rab-GAP domain of gyp1p"/>
    <property type="match status" value="4"/>
</dbReference>
<dbReference type="EnsemblMetazoa" id="LLOJ007790-RA">
    <property type="protein sequence ID" value="LLOJ007790-PA"/>
    <property type="gene ID" value="LLOJ007790"/>
</dbReference>
<evidence type="ECO:0000313" key="3">
    <source>
        <dbReference type="EMBL" id="MBC1172267.1"/>
    </source>
</evidence>
<reference evidence="5" key="1">
    <citation type="submission" date="2012-05" db="EMBL/GenBank/DDBJ databases">
        <title>Whole Genome Assembly of Lutzomyia longipalpis.</title>
        <authorList>
            <person name="Richards S."/>
            <person name="Qu C."/>
            <person name="Dillon R."/>
            <person name="Worley K."/>
            <person name="Scherer S."/>
            <person name="Batterton M."/>
            <person name="Taylor A."/>
            <person name="Hawes A."/>
            <person name="Hernandez B."/>
            <person name="Kovar C."/>
            <person name="Mandapat C."/>
            <person name="Pham C."/>
            <person name="Qu C."/>
            <person name="Jing C."/>
            <person name="Bess C."/>
            <person name="Bandaranaike D."/>
            <person name="Ngo D."/>
            <person name="Ongeri F."/>
            <person name="Arias F."/>
            <person name="Lara F."/>
            <person name="Weissenberger G."/>
            <person name="Kamau G."/>
            <person name="Han H."/>
            <person name="Shen H."/>
            <person name="Dinh H."/>
            <person name="Khalil I."/>
            <person name="Jones J."/>
            <person name="Shafer J."/>
            <person name="Jayaseelan J."/>
            <person name="Quiroz J."/>
            <person name="Blankenburg K."/>
            <person name="Nguyen L."/>
            <person name="Jackson L."/>
            <person name="Francisco L."/>
            <person name="Tang L.-Y."/>
            <person name="Pu L.-L."/>
            <person name="Perales L."/>
            <person name="Lorensuhewa L."/>
            <person name="Munidasa M."/>
            <person name="Coyle M."/>
            <person name="Taylor M."/>
            <person name="Puazo M."/>
            <person name="Firestine M."/>
            <person name="Scheel M."/>
            <person name="Javaid M."/>
            <person name="Wang M."/>
            <person name="Li M."/>
            <person name="Tabassum N."/>
            <person name="Saada N."/>
            <person name="Osuji N."/>
            <person name="Aqrawi P."/>
            <person name="Fu Q."/>
            <person name="Thornton R."/>
            <person name="Raj R."/>
            <person name="Goodspeed R."/>
            <person name="Mata R."/>
            <person name="Najjar R."/>
            <person name="Gubbala S."/>
            <person name="Lee S."/>
            <person name="Denson S."/>
            <person name="Patil S."/>
            <person name="Macmil S."/>
            <person name="Qi S."/>
            <person name="Matskevitch T."/>
            <person name="Palculict T."/>
            <person name="Mathew T."/>
            <person name="Vee V."/>
            <person name="Velamala V."/>
            <person name="Korchina V."/>
            <person name="Cai W."/>
            <person name="Liu W."/>
            <person name="Dai W."/>
            <person name="Zou X."/>
            <person name="Zhu Y."/>
            <person name="Zhang Y."/>
            <person name="Wu Y.-Q."/>
            <person name="Xin Y."/>
            <person name="Nazarath L."/>
            <person name="Kovar C."/>
            <person name="Han Y."/>
            <person name="Muzny D."/>
            <person name="Gibbs R."/>
        </authorList>
    </citation>
    <scope>NUCLEOTIDE SEQUENCE [LARGE SCALE GENOMIC DNA]</scope>
    <source>
        <strain evidence="5">Jacobina</strain>
    </source>
</reference>
<name>A0A1B0CSE1_LUTLO</name>
<dbReference type="EMBL" id="AJWK01025916">
    <property type="status" value="NOT_ANNOTATED_CDS"/>
    <property type="molecule type" value="Genomic_DNA"/>
</dbReference>
<dbReference type="AlphaFoldDB" id="A0A1B0CSE1"/>
<evidence type="ECO:0000313" key="4">
    <source>
        <dbReference type="EnsemblMetazoa" id="LLOJ007790-PA"/>
    </source>
</evidence>
<dbReference type="GO" id="GO:0031267">
    <property type="term" value="F:small GTPase binding"/>
    <property type="evidence" value="ECO:0007669"/>
    <property type="project" value="TreeGrafter"/>
</dbReference>
<dbReference type="Proteomes" id="UP000092461">
    <property type="component" value="Unassembled WGS sequence"/>
</dbReference>
<dbReference type="PROSITE" id="PS50086">
    <property type="entry name" value="TBC_RABGAP"/>
    <property type="match status" value="2"/>
</dbReference>
<evidence type="ECO:0000313" key="5">
    <source>
        <dbReference type="Proteomes" id="UP000092461"/>
    </source>
</evidence>
<dbReference type="InterPro" id="IPR050302">
    <property type="entry name" value="Rab_GAP_TBC_domain"/>
</dbReference>
<keyword evidence="5" id="KW-1185">Reference proteome</keyword>
<dbReference type="EMBL" id="AJWK01025917">
    <property type="status" value="NOT_ANNOTATED_CDS"/>
    <property type="molecule type" value="Genomic_DNA"/>
</dbReference>
<dbReference type="PANTHER" id="PTHR47219:SF25">
    <property type="entry name" value="RAB-GAP TBC DOMAIN-CONTAINING PROTEIN"/>
    <property type="match status" value="1"/>
</dbReference>
<keyword evidence="1" id="KW-0343">GTPase activation</keyword>
<evidence type="ECO:0000259" key="2">
    <source>
        <dbReference type="PROSITE" id="PS50086"/>
    </source>
</evidence>
<reference evidence="3" key="2">
    <citation type="journal article" date="2020" name="BMC">
        <title>Leishmania infection induces a limited differential gene expression in the sand fly midgut.</title>
        <authorList>
            <person name="Coutinho-Abreu I.V."/>
            <person name="Serafim T.D."/>
            <person name="Meneses C."/>
            <person name="Kamhawi S."/>
            <person name="Oliveira F."/>
            <person name="Valenzuela J.G."/>
        </authorList>
    </citation>
    <scope>NUCLEOTIDE SEQUENCE</scope>
    <source>
        <strain evidence="3">Jacobina</strain>
        <tissue evidence="3">Midgut</tissue>
    </source>
</reference>
<dbReference type="FunFam" id="1.10.8.270:FF:000016">
    <property type="entry name" value="TBC1 domain family member 2A"/>
    <property type="match status" value="1"/>
</dbReference>
<dbReference type="PANTHER" id="PTHR47219">
    <property type="entry name" value="RAB GTPASE-ACTIVATING PROTEIN 1-LIKE"/>
    <property type="match status" value="1"/>
</dbReference>
<sequence length="823" mass="97527">EETLLVRAQVEREKIFQKYERGREPGAEIDPWEDPDFSLYKHTDRYGFIHKHTLPTRLDSGTTRRREIELEREKKWLKMLRKLQRKDTVEKLRSRIFKGIPNKLRPEAWLKLLGVEDIDSDVNRQFREHLIFRERYSVKQQSLFNVLAAYSMYNSEVGYCQGMSSVAGLLLMYMDEEEAFWGLNVLFTDEKYAMHGLFIEGFPKLTRFLAHHDRLLERFMPRLKRHLDKHHVDSVLYSLKWFFCRFRERVMTAMAYTILKMHKNRIMRLRDMDLIIEFLQVKLHSDFGYDDDFAIRTLGQIMTDLKRVKMDLPPPAGPNERPKNAFGEIVEASVEKKIGRRRPVFTENELNVHNTVISRRQEMDTADLSQSRISDDLPDEFFGAEIDPWEDPDFSLYKHTDRYGFIHKHTLPTRLDSGTTRRREIELEREKKWLKMLRKLQRKDTVEKLRSRIFKGIPNKLRPEAWLKLLGVEDVMKKWPRVYREMLHRARLYSTEVRQIDSDVNRQFREHLIFRERYSVKQQSLFNVLAAYSMYNSEVGYCQGMSSVAGLLLMYMDEEEAFWGLNVLFTDEKYAMHGLFIEGFPKLTRFLAHHDRLLERFMPRLKRHLDKHHVDSVLYSLKWFFVVFVERIPFSLALRVWDVYLLEGERVMTAMAYTILKMHKNRIMRLRDMDLIIEFLQVKLHSDFGYDDDFAIRTLGQIMTDLKRVKMDLPPPAGPNERPKNAFGEIVEASVEKKIGRRRPVFTENELNVHNTVISRRQEMDTADLSQSRISDDLPDEFFDIIGANTSAIQSYRSENSLCTSVASSNSSVASSMDCVTKL</sequence>
<dbReference type="InterPro" id="IPR000195">
    <property type="entry name" value="Rab-GAP-TBC_dom"/>
</dbReference>
<dbReference type="SMART" id="SM00164">
    <property type="entry name" value="TBC"/>
    <property type="match status" value="2"/>
</dbReference>
<reference evidence="4" key="3">
    <citation type="submission" date="2020-05" db="UniProtKB">
        <authorList>
            <consortium name="EnsemblMetazoa"/>
        </authorList>
    </citation>
    <scope>IDENTIFICATION</scope>
    <source>
        <strain evidence="4">Jacobina</strain>
    </source>
</reference>
<feature type="domain" description="Rab-GAP TBC" evidence="2">
    <location>
        <begin position="99"/>
        <end position="266"/>
    </location>
</feature>
<dbReference type="InterPro" id="IPR035969">
    <property type="entry name" value="Rab-GAP_TBC_sf"/>
</dbReference>
<dbReference type="Gene3D" id="1.10.8.270">
    <property type="entry name" value="putative rabgap domain of human tbc1 domain family member 14 like domains"/>
    <property type="match status" value="2"/>
</dbReference>
<dbReference type="Gene3D" id="1.10.472.80">
    <property type="entry name" value="Ypt/Rab-GAP domain of gyp1p, domain 3"/>
    <property type="match status" value="2"/>
</dbReference>
<dbReference type="FunFam" id="1.10.472.80:FF:000019">
    <property type="entry name" value="USP6 N-terminal like"/>
    <property type="match status" value="1"/>
</dbReference>
<evidence type="ECO:0000256" key="1">
    <source>
        <dbReference type="ARBA" id="ARBA00022468"/>
    </source>
</evidence>